<evidence type="ECO:0000259" key="1">
    <source>
        <dbReference type="Pfam" id="PF02538"/>
    </source>
</evidence>
<dbReference type="Pfam" id="PF02538">
    <property type="entry name" value="Hydantoinase_B"/>
    <property type="match status" value="1"/>
</dbReference>
<dbReference type="GO" id="GO:0006749">
    <property type="term" value="P:glutathione metabolic process"/>
    <property type="evidence" value="ECO:0007669"/>
    <property type="project" value="TreeGrafter"/>
</dbReference>
<reference evidence="2" key="1">
    <citation type="journal article" date="2014" name="Front. Microbiol.">
        <title>High frequency of phylogenetically diverse reductive dehalogenase-homologous genes in deep subseafloor sedimentary metagenomes.</title>
        <authorList>
            <person name="Kawai M."/>
            <person name="Futagami T."/>
            <person name="Toyoda A."/>
            <person name="Takaki Y."/>
            <person name="Nishi S."/>
            <person name="Hori S."/>
            <person name="Arai W."/>
            <person name="Tsubouchi T."/>
            <person name="Morono Y."/>
            <person name="Uchiyama I."/>
            <person name="Ito T."/>
            <person name="Fujiyama A."/>
            <person name="Inagaki F."/>
            <person name="Takami H."/>
        </authorList>
    </citation>
    <scope>NUCLEOTIDE SEQUENCE</scope>
    <source>
        <strain evidence="2">Expedition CK06-06</strain>
    </source>
</reference>
<dbReference type="AlphaFoldDB" id="X1NDZ3"/>
<dbReference type="PANTHER" id="PTHR11365:SF23">
    <property type="entry name" value="HYPOTHETICAL 5-OXOPROLINASE (EUROFUNG)-RELATED"/>
    <property type="match status" value="1"/>
</dbReference>
<comment type="caution">
    <text evidence="2">The sequence shown here is derived from an EMBL/GenBank/DDBJ whole genome shotgun (WGS) entry which is preliminary data.</text>
</comment>
<dbReference type="InterPro" id="IPR003692">
    <property type="entry name" value="Hydantoinase_B"/>
</dbReference>
<protein>
    <recommendedName>
        <fullName evidence="1">Hydantoinase B/oxoprolinase domain-containing protein</fullName>
    </recommendedName>
</protein>
<name>X1NDZ3_9ZZZZ</name>
<feature type="domain" description="Hydantoinase B/oxoprolinase" evidence="1">
    <location>
        <begin position="1"/>
        <end position="286"/>
    </location>
</feature>
<gene>
    <name evidence="2" type="ORF">S06H3_26365</name>
</gene>
<organism evidence="2">
    <name type="scientific">marine sediment metagenome</name>
    <dbReference type="NCBI Taxonomy" id="412755"/>
    <lineage>
        <taxon>unclassified sequences</taxon>
        <taxon>metagenomes</taxon>
        <taxon>ecological metagenomes</taxon>
    </lineage>
</organism>
<dbReference type="InterPro" id="IPR045079">
    <property type="entry name" value="Oxoprolinase-like"/>
</dbReference>
<dbReference type="GO" id="GO:0005829">
    <property type="term" value="C:cytosol"/>
    <property type="evidence" value="ECO:0007669"/>
    <property type="project" value="TreeGrafter"/>
</dbReference>
<feature type="non-terminal residue" evidence="2">
    <location>
        <position position="286"/>
    </location>
</feature>
<accession>X1NDZ3</accession>
<dbReference type="EMBL" id="BARV01015236">
    <property type="protein sequence ID" value="GAI28426.1"/>
    <property type="molecule type" value="Genomic_DNA"/>
</dbReference>
<proteinExistence type="predicted"/>
<sequence>MNRTAYSPLVRDLFDFATGMCDAKGNIVAEGMVNPIHFGVFPVFVKTLLKSWAGRIYPDDVFMCNDPYEGASHLPDVYTVRPVFVDDELVAFTGAIAHQLDFGGKTPGSNACDNTSIYQEGLRIPPLKYYERGERNFSLYRLIEKNVRISDKVLGDLEAQVAATALGERELVKLIKKYGGWKVFCPYLEELLDYSERLTRAAIRGLPDGEYDFEDWMDDDGFSPNPVRFYLKIIVKGDSITFDYTGSAPTVKGSINLPLSTTVALVNTAMRLFLDPSVPANSGVYR</sequence>
<dbReference type="PANTHER" id="PTHR11365">
    <property type="entry name" value="5-OXOPROLINASE RELATED"/>
    <property type="match status" value="1"/>
</dbReference>
<dbReference type="GO" id="GO:0017168">
    <property type="term" value="F:5-oxoprolinase (ATP-hydrolyzing) activity"/>
    <property type="evidence" value="ECO:0007669"/>
    <property type="project" value="TreeGrafter"/>
</dbReference>
<evidence type="ECO:0000313" key="2">
    <source>
        <dbReference type="EMBL" id="GAI28426.1"/>
    </source>
</evidence>